<evidence type="ECO:0000256" key="1">
    <source>
        <dbReference type="SAM" id="MobiDB-lite"/>
    </source>
</evidence>
<organism evidence="3">
    <name type="scientific">viral metagenome</name>
    <dbReference type="NCBI Taxonomy" id="1070528"/>
    <lineage>
        <taxon>unclassified sequences</taxon>
        <taxon>metagenomes</taxon>
        <taxon>organismal metagenomes</taxon>
    </lineage>
</organism>
<feature type="transmembrane region" description="Helical" evidence="2">
    <location>
        <begin position="64"/>
        <end position="86"/>
    </location>
</feature>
<keyword evidence="2" id="KW-0472">Membrane</keyword>
<name>A0A6C0IPN1_9ZZZZ</name>
<keyword evidence="2" id="KW-0812">Transmembrane</keyword>
<dbReference type="EMBL" id="MN740220">
    <property type="protein sequence ID" value="QHT94406.1"/>
    <property type="molecule type" value="Genomic_DNA"/>
</dbReference>
<feature type="transmembrane region" description="Helical" evidence="2">
    <location>
        <begin position="34"/>
        <end position="52"/>
    </location>
</feature>
<keyword evidence="2" id="KW-1133">Transmembrane helix</keyword>
<protein>
    <submittedName>
        <fullName evidence="3">Uncharacterized protein</fullName>
    </submittedName>
</protein>
<reference evidence="3" key="1">
    <citation type="journal article" date="2020" name="Nature">
        <title>Giant virus diversity and host interactions through global metagenomics.</title>
        <authorList>
            <person name="Schulz F."/>
            <person name="Roux S."/>
            <person name="Paez-Espino D."/>
            <person name="Jungbluth S."/>
            <person name="Walsh D.A."/>
            <person name="Denef V.J."/>
            <person name="McMahon K.D."/>
            <person name="Konstantinidis K.T."/>
            <person name="Eloe-Fadrosh E.A."/>
            <person name="Kyrpides N.C."/>
            <person name="Woyke T."/>
        </authorList>
    </citation>
    <scope>NUCLEOTIDE SEQUENCE</scope>
    <source>
        <strain evidence="3">GVMAG-M-3300024258-28</strain>
    </source>
</reference>
<feature type="transmembrane region" description="Helical" evidence="2">
    <location>
        <begin position="106"/>
        <end position="126"/>
    </location>
</feature>
<proteinExistence type="predicted"/>
<evidence type="ECO:0000313" key="3">
    <source>
        <dbReference type="EMBL" id="QHT94406.1"/>
    </source>
</evidence>
<evidence type="ECO:0000256" key="2">
    <source>
        <dbReference type="SAM" id="Phobius"/>
    </source>
</evidence>
<accession>A0A6C0IPN1</accession>
<sequence length="225" mass="24594">MEQHLQEGGEPTKLSFINHVFSTNDESKAEVFNAVQYGLIGVVPIVLLNKFIQKFIPDADPEKSALELVIEVLIQLIIMLGGIILVHRMITYIPSYSGFKYDTLNITNVILAFLVIVLSLQTKIGLKVNMLAEKVMELYNGKPVEENMDNMKAKNRGATKHNASQADHLDDPNMQQGSFPPAPVATVNKPQMDTFGNSAMQNALAQESFGPMAANAVVGGSFGAF</sequence>
<feature type="region of interest" description="Disordered" evidence="1">
    <location>
        <begin position="156"/>
        <end position="177"/>
    </location>
</feature>
<dbReference type="AlphaFoldDB" id="A0A6C0IPN1"/>